<dbReference type="Gene3D" id="1.20.120.1900">
    <property type="entry name" value="Gamma-tubulin complex, C-terminal domain"/>
    <property type="match status" value="1"/>
</dbReference>
<dbReference type="GO" id="GO:0051321">
    <property type="term" value="P:meiotic cell cycle"/>
    <property type="evidence" value="ECO:0007669"/>
    <property type="project" value="TreeGrafter"/>
</dbReference>
<dbReference type="GO" id="GO:0031122">
    <property type="term" value="P:cytoplasmic microtubule organization"/>
    <property type="evidence" value="ECO:0007669"/>
    <property type="project" value="TreeGrafter"/>
</dbReference>
<evidence type="ECO:0000313" key="10">
    <source>
        <dbReference type="Proteomes" id="UP000054248"/>
    </source>
</evidence>
<evidence type="ECO:0000256" key="1">
    <source>
        <dbReference type="ARBA" id="ARBA00004245"/>
    </source>
</evidence>
<dbReference type="GO" id="GO:0000922">
    <property type="term" value="C:spindle pole"/>
    <property type="evidence" value="ECO:0007669"/>
    <property type="project" value="InterPro"/>
</dbReference>
<organism evidence="9 10">
    <name type="scientific">Tulasnella calospora MUT 4182</name>
    <dbReference type="NCBI Taxonomy" id="1051891"/>
    <lineage>
        <taxon>Eukaryota</taxon>
        <taxon>Fungi</taxon>
        <taxon>Dikarya</taxon>
        <taxon>Basidiomycota</taxon>
        <taxon>Agaricomycotina</taxon>
        <taxon>Agaricomycetes</taxon>
        <taxon>Cantharellales</taxon>
        <taxon>Tulasnellaceae</taxon>
        <taxon>Tulasnella</taxon>
    </lineage>
</organism>
<reference evidence="9 10" key="1">
    <citation type="submission" date="2014-04" db="EMBL/GenBank/DDBJ databases">
        <authorList>
            <consortium name="DOE Joint Genome Institute"/>
            <person name="Kuo A."/>
            <person name="Girlanda M."/>
            <person name="Perotto S."/>
            <person name="Kohler A."/>
            <person name="Nagy L.G."/>
            <person name="Floudas D."/>
            <person name="Copeland A."/>
            <person name="Barry K.W."/>
            <person name="Cichocki N."/>
            <person name="Veneault-Fourrey C."/>
            <person name="LaButti K."/>
            <person name="Lindquist E.A."/>
            <person name="Lipzen A."/>
            <person name="Lundell T."/>
            <person name="Morin E."/>
            <person name="Murat C."/>
            <person name="Sun H."/>
            <person name="Tunlid A."/>
            <person name="Henrissat B."/>
            <person name="Grigoriev I.V."/>
            <person name="Hibbett D.S."/>
            <person name="Martin F."/>
            <person name="Nordberg H.P."/>
            <person name="Cantor M.N."/>
            <person name="Hua S.X."/>
        </authorList>
    </citation>
    <scope>NUCLEOTIDE SEQUENCE [LARGE SCALE GENOMIC DNA]</scope>
    <source>
        <strain evidence="9 10">MUT 4182</strain>
    </source>
</reference>
<dbReference type="InterPro" id="IPR007259">
    <property type="entry name" value="GCP"/>
</dbReference>
<keyword evidence="5" id="KW-0206">Cytoskeleton</keyword>
<dbReference type="GO" id="GO:0005874">
    <property type="term" value="C:microtubule"/>
    <property type="evidence" value="ECO:0007669"/>
    <property type="project" value="UniProtKB-KW"/>
</dbReference>
<dbReference type="InterPro" id="IPR042241">
    <property type="entry name" value="GCP_C_sf"/>
</dbReference>
<keyword evidence="10" id="KW-1185">Reference proteome</keyword>
<dbReference type="Pfam" id="PF17681">
    <property type="entry name" value="GCP_N_terminal"/>
    <property type="match status" value="1"/>
</dbReference>
<dbReference type="GO" id="GO:0043015">
    <property type="term" value="F:gamma-tubulin binding"/>
    <property type="evidence" value="ECO:0007669"/>
    <property type="project" value="InterPro"/>
</dbReference>
<keyword evidence="4" id="KW-0493">Microtubule</keyword>
<comment type="subcellular location">
    <subcellularLocation>
        <location evidence="1">Cytoplasm</location>
        <location evidence="1">Cytoskeleton</location>
    </subcellularLocation>
</comment>
<dbReference type="GO" id="GO:0000930">
    <property type="term" value="C:gamma-tubulin complex"/>
    <property type="evidence" value="ECO:0007669"/>
    <property type="project" value="TreeGrafter"/>
</dbReference>
<dbReference type="GO" id="GO:0044732">
    <property type="term" value="C:mitotic spindle pole body"/>
    <property type="evidence" value="ECO:0007669"/>
    <property type="project" value="TreeGrafter"/>
</dbReference>
<dbReference type="HOGENOM" id="CLU_003736_2_0_1"/>
<evidence type="ECO:0000313" key="9">
    <source>
        <dbReference type="EMBL" id="KIO25990.1"/>
    </source>
</evidence>
<dbReference type="InterPro" id="IPR041470">
    <property type="entry name" value="GCP_N"/>
</dbReference>
<dbReference type="Proteomes" id="UP000054248">
    <property type="component" value="Unassembled WGS sequence"/>
</dbReference>
<sequence length="729" mass="83456">MERRSGFRTQSSGIQSLVEALVPACRSDESLRRDLVDHCQELLNSKKTSRREPDISHLSSTIKSQLTQASSSSSSVPVQRFTNLLQRLLDQDTVTQKHDVLLFLHSLQQTSSSSSVESRPRSHSLLPSLTVPSVAVNGHKPPASAVSTSPLPPIEKPTIPKSSKTKAEILREFRAKTGRPHIPEHILVRDTLYLLQGISGNYVIFEDGEEEKKVLFRESSVRRQSFSTQRPLTDVLQKWHISPSTQALVLRLSELGHLYSRVSSFVRDSEGQASIGLIKQSLCHHLQKQLTEYYRMVAVLESQMKTKDDPADEDAPQTNTGLTLRRLEVWTEDWTLRMRMMSVSVEACRTNSGGALVSSIHEYTDNGDPFVRQFTDQLLEEASLHCLPSIVSKPFFATLHRWIYSGDLQDPFLEFFVAVDPQLANQNYSKRNSFDPEDMRERETGAKIWKSKYKFRKDMLPRFVGEEFGRKIFSTGKSLNFIRYSCQDSEWVATRSKLSTTGKVLKYSDIAGLERSIDSAYQVASKRLFDMFFDKFKLMDHLLALKSYLLLGHGDFAEHLMETLSPHLAKPANNLQRHKLTSSLETAIRATNAQFDPVDVLRRLDARMLEFTHGEIGWDVFTLEYKVDSPVDTVLDPEAMRTYLRIFSHLWRMKRVDIALCNSWMKITSESKAFARVPGLRADWHQIRIAMSEMIFFIRQLQSYTHLVVIEGCWKELQEFLKKKEGDLD</sequence>
<feature type="domain" description="Gamma tubulin complex component C-terminal" evidence="7">
    <location>
        <begin position="538"/>
        <end position="729"/>
    </location>
</feature>
<dbReference type="PANTHER" id="PTHR19302">
    <property type="entry name" value="GAMMA TUBULIN COMPLEX PROTEIN"/>
    <property type="match status" value="1"/>
</dbReference>
<evidence type="ECO:0000256" key="3">
    <source>
        <dbReference type="ARBA" id="ARBA00022490"/>
    </source>
</evidence>
<keyword evidence="3" id="KW-0963">Cytoplasm</keyword>
<protein>
    <submittedName>
        <fullName evidence="9">Uncharacterized protein</fullName>
    </submittedName>
</protein>
<dbReference type="GO" id="GO:0000278">
    <property type="term" value="P:mitotic cell cycle"/>
    <property type="evidence" value="ECO:0007669"/>
    <property type="project" value="TreeGrafter"/>
</dbReference>
<comment type="similarity">
    <text evidence="2">Belongs to the TUBGCP family.</text>
</comment>
<dbReference type="STRING" id="1051891.A0A0C3Q893"/>
<evidence type="ECO:0000256" key="2">
    <source>
        <dbReference type="ARBA" id="ARBA00010337"/>
    </source>
</evidence>
<dbReference type="AlphaFoldDB" id="A0A0C3Q893"/>
<proteinExistence type="inferred from homology"/>
<dbReference type="GO" id="GO:0051225">
    <property type="term" value="P:spindle assembly"/>
    <property type="evidence" value="ECO:0007669"/>
    <property type="project" value="TreeGrafter"/>
</dbReference>
<dbReference type="EMBL" id="KN823031">
    <property type="protein sequence ID" value="KIO25990.1"/>
    <property type="molecule type" value="Genomic_DNA"/>
</dbReference>
<dbReference type="PANTHER" id="PTHR19302:SF14">
    <property type="entry name" value="GAMMA-TUBULIN COMPLEX COMPONENT 3"/>
    <property type="match status" value="1"/>
</dbReference>
<reference evidence="10" key="2">
    <citation type="submission" date="2015-01" db="EMBL/GenBank/DDBJ databases">
        <title>Evolutionary Origins and Diversification of the Mycorrhizal Mutualists.</title>
        <authorList>
            <consortium name="DOE Joint Genome Institute"/>
            <consortium name="Mycorrhizal Genomics Consortium"/>
            <person name="Kohler A."/>
            <person name="Kuo A."/>
            <person name="Nagy L.G."/>
            <person name="Floudas D."/>
            <person name="Copeland A."/>
            <person name="Barry K.W."/>
            <person name="Cichocki N."/>
            <person name="Veneault-Fourrey C."/>
            <person name="LaButti K."/>
            <person name="Lindquist E.A."/>
            <person name="Lipzen A."/>
            <person name="Lundell T."/>
            <person name="Morin E."/>
            <person name="Murat C."/>
            <person name="Riley R."/>
            <person name="Ohm R."/>
            <person name="Sun H."/>
            <person name="Tunlid A."/>
            <person name="Henrissat B."/>
            <person name="Grigoriev I.V."/>
            <person name="Hibbett D.S."/>
            <person name="Martin F."/>
        </authorList>
    </citation>
    <scope>NUCLEOTIDE SEQUENCE [LARGE SCALE GENOMIC DNA]</scope>
    <source>
        <strain evidence="10">MUT 4182</strain>
    </source>
</reference>
<accession>A0A0C3Q893</accession>
<feature type="non-terminal residue" evidence="9">
    <location>
        <position position="729"/>
    </location>
</feature>
<feature type="region of interest" description="Disordered" evidence="6">
    <location>
        <begin position="141"/>
        <end position="162"/>
    </location>
</feature>
<dbReference type="Pfam" id="PF04130">
    <property type="entry name" value="GCP_C_terminal"/>
    <property type="match status" value="1"/>
</dbReference>
<dbReference type="GO" id="GO:0007020">
    <property type="term" value="P:microtubule nucleation"/>
    <property type="evidence" value="ECO:0007669"/>
    <property type="project" value="InterPro"/>
</dbReference>
<evidence type="ECO:0000256" key="6">
    <source>
        <dbReference type="SAM" id="MobiDB-lite"/>
    </source>
</evidence>
<dbReference type="GO" id="GO:0051011">
    <property type="term" value="F:microtubule minus-end binding"/>
    <property type="evidence" value="ECO:0007669"/>
    <property type="project" value="TreeGrafter"/>
</dbReference>
<evidence type="ECO:0000256" key="5">
    <source>
        <dbReference type="ARBA" id="ARBA00023212"/>
    </source>
</evidence>
<gene>
    <name evidence="9" type="ORF">M407DRAFT_75038</name>
</gene>
<name>A0A0C3Q893_9AGAM</name>
<dbReference type="InterPro" id="IPR040457">
    <property type="entry name" value="GCP_C"/>
</dbReference>
<dbReference type="OrthoDB" id="5860513at2759"/>
<evidence type="ECO:0000259" key="8">
    <source>
        <dbReference type="Pfam" id="PF17681"/>
    </source>
</evidence>
<feature type="domain" description="Gamma tubulin complex component protein N-terminal" evidence="8">
    <location>
        <begin position="188"/>
        <end position="535"/>
    </location>
</feature>
<evidence type="ECO:0000256" key="4">
    <source>
        <dbReference type="ARBA" id="ARBA00022701"/>
    </source>
</evidence>
<evidence type="ECO:0000259" key="7">
    <source>
        <dbReference type="Pfam" id="PF04130"/>
    </source>
</evidence>